<sequence>MLSATMKAQKPTSATINREPVPRNHHLVSEHCSQNFKPELSLLSLYSWFLSPFFLSPPVVGLEAFRIRFIVYSEKIAKTGSLCCVASRPHESNAGSRDWSMGPNEPYWRTNSSFSPPPTRWDFRFQSEGLSYGVNDGVQLYGSSTSENDKESRGWVRGNHLYDLHYSASDGTGIFLSSPSDLSQGPQWTPPAIQEISIDNYETSTRKVTTSVHARLSHHKGIILWQPKICGTLPPHDSNKMGSGSHLAAHSFSLGLLLLVVYP</sequence>
<accession>A0A445LZ58</accession>
<dbReference type="Proteomes" id="UP000289340">
    <property type="component" value="Chromosome 1"/>
</dbReference>
<dbReference type="PANTHER" id="PTHR31150">
    <property type="entry name" value="EXPRESSED PROTEIN"/>
    <property type="match status" value="1"/>
</dbReference>
<dbReference type="EMBL" id="QZWG01000001">
    <property type="protein sequence ID" value="RZC28553.1"/>
    <property type="molecule type" value="Genomic_DNA"/>
</dbReference>
<evidence type="ECO:0000313" key="2">
    <source>
        <dbReference type="EMBL" id="RZC28553.1"/>
    </source>
</evidence>
<evidence type="ECO:0000313" key="3">
    <source>
        <dbReference type="Proteomes" id="UP000289340"/>
    </source>
</evidence>
<comment type="caution">
    <text evidence="2">The sequence shown here is derived from an EMBL/GenBank/DDBJ whole genome shotgun (WGS) entry which is preliminary data.</text>
</comment>
<evidence type="ECO:0000256" key="1">
    <source>
        <dbReference type="SAM" id="MobiDB-lite"/>
    </source>
</evidence>
<keyword evidence="3" id="KW-1185">Reference proteome</keyword>
<proteinExistence type="predicted"/>
<protein>
    <submittedName>
        <fullName evidence="2">Uncharacterized protein</fullName>
    </submittedName>
</protein>
<dbReference type="AlphaFoldDB" id="A0A445LZ58"/>
<reference evidence="2 3" key="1">
    <citation type="submission" date="2018-09" db="EMBL/GenBank/DDBJ databases">
        <title>A high-quality reference genome of wild soybean provides a powerful tool to mine soybean genomes.</title>
        <authorList>
            <person name="Xie M."/>
            <person name="Chung C.Y.L."/>
            <person name="Li M.-W."/>
            <person name="Wong F.-L."/>
            <person name="Chan T.-F."/>
            <person name="Lam H.-M."/>
        </authorList>
    </citation>
    <scope>NUCLEOTIDE SEQUENCE [LARGE SCALE GENOMIC DNA]</scope>
    <source>
        <strain evidence="3">cv. W05</strain>
        <tissue evidence="2">Hypocotyl of etiolated seedlings</tissue>
    </source>
</reference>
<dbReference type="PANTHER" id="PTHR31150:SF23">
    <property type="entry name" value="MANDELONITRILE LYASE-RELATED"/>
    <property type="match status" value="1"/>
</dbReference>
<organism evidence="2 3">
    <name type="scientific">Glycine soja</name>
    <name type="common">Wild soybean</name>
    <dbReference type="NCBI Taxonomy" id="3848"/>
    <lineage>
        <taxon>Eukaryota</taxon>
        <taxon>Viridiplantae</taxon>
        <taxon>Streptophyta</taxon>
        <taxon>Embryophyta</taxon>
        <taxon>Tracheophyta</taxon>
        <taxon>Spermatophyta</taxon>
        <taxon>Magnoliopsida</taxon>
        <taxon>eudicotyledons</taxon>
        <taxon>Gunneridae</taxon>
        <taxon>Pentapetalae</taxon>
        <taxon>rosids</taxon>
        <taxon>fabids</taxon>
        <taxon>Fabales</taxon>
        <taxon>Fabaceae</taxon>
        <taxon>Papilionoideae</taxon>
        <taxon>50 kb inversion clade</taxon>
        <taxon>NPAAA clade</taxon>
        <taxon>indigoferoid/millettioid clade</taxon>
        <taxon>Phaseoleae</taxon>
        <taxon>Glycine</taxon>
        <taxon>Glycine subgen. Soja</taxon>
    </lineage>
</organism>
<gene>
    <name evidence="2" type="ORF">D0Y65_000500</name>
</gene>
<feature type="region of interest" description="Disordered" evidence="1">
    <location>
        <begin position="1"/>
        <end position="20"/>
    </location>
</feature>
<name>A0A445LZ58_GLYSO</name>